<comment type="subcellular location">
    <subcellularLocation>
        <location evidence="2">Cytoplasm</location>
    </subcellularLocation>
</comment>
<dbReference type="SUPFAM" id="SSF53244">
    <property type="entry name" value="MurD-like peptide ligases, peptide-binding domain"/>
    <property type="match status" value="1"/>
</dbReference>
<dbReference type="InterPro" id="IPR005761">
    <property type="entry name" value="UDP-N-AcMur-Glu-dNH2Pim_ligase"/>
</dbReference>
<sequence length="426" mass="47042">MKKYVQSIKNFWHLIDAFWARLKYHNPSKNLIVIGVTGTDGKTTTANLIQFLLQSQGVKVGLVSTIDAKIGDKSIDTGFHVTSPDASDLQELLSEMVASNMTHVVLEVTSHALDQHRFYGIHFDIAVLTNLSHEHLDYHGNMDSYGASKAKLFKNAKLSVLNHDDESFSLFERQTRNFVTYGIKKKSTYQATTGELKEFGQEFNINGLATRTNLFGKYNIYNILAASAVLGELKFNLENVLASLPNFPQLAGRFEILNYGQPFLVVVDFAHTPRALDVLLTNINELKESESLVGGIKLTQKSKIILVFGCAGLRDSLKRPLMGEIAVKLADLSIFTAEDPRTENLNQIFSQMVSGAIKAGGKENVDFAVFPNRKEAIGRALNIAKKGDIIVVTGKGHEKTMAIGSAEVSWSDSGVFKELIGKHYAN</sequence>
<name>A0A1F4VR70_UNCKA</name>
<dbReference type="GO" id="GO:0008360">
    <property type="term" value="P:regulation of cell shape"/>
    <property type="evidence" value="ECO:0007669"/>
    <property type="project" value="UniProtKB-KW"/>
</dbReference>
<accession>A0A1F4VR70</accession>
<dbReference type="EMBL" id="MEVK01000018">
    <property type="protein sequence ID" value="OGC59313.1"/>
    <property type="molecule type" value="Genomic_DNA"/>
</dbReference>
<dbReference type="STRING" id="1802627.A3A70_02625"/>
<evidence type="ECO:0000259" key="3">
    <source>
        <dbReference type="Pfam" id="PF02875"/>
    </source>
</evidence>
<dbReference type="GO" id="GO:0009252">
    <property type="term" value="P:peptidoglycan biosynthetic process"/>
    <property type="evidence" value="ECO:0007669"/>
    <property type="project" value="UniProtKB-UniPathway"/>
</dbReference>
<dbReference type="PANTHER" id="PTHR23135:SF4">
    <property type="entry name" value="UDP-N-ACETYLMURAMOYL-L-ALANYL-D-GLUTAMATE--2,6-DIAMINOPIMELATE LIGASE MURE HOMOLOG, CHLOROPLASTIC"/>
    <property type="match status" value="1"/>
</dbReference>
<feature type="domain" description="Mur ligase central" evidence="4">
    <location>
        <begin position="36"/>
        <end position="229"/>
    </location>
</feature>
<protein>
    <recommendedName>
        <fullName evidence="7">UDP-N-acetylmuramyl-tripeptide synthetase</fullName>
    </recommendedName>
</protein>
<organism evidence="5 6">
    <name type="scientific">candidate division WWE3 bacterium RIFCSPLOWO2_01_FULL_42_11</name>
    <dbReference type="NCBI Taxonomy" id="1802627"/>
    <lineage>
        <taxon>Bacteria</taxon>
        <taxon>Katanobacteria</taxon>
    </lineage>
</organism>
<keyword evidence="2" id="KW-0132">Cell division</keyword>
<dbReference type="NCBIfam" id="TIGR01085">
    <property type="entry name" value="murE"/>
    <property type="match status" value="1"/>
</dbReference>
<dbReference type="InterPro" id="IPR004101">
    <property type="entry name" value="Mur_ligase_C"/>
</dbReference>
<reference evidence="5 6" key="1">
    <citation type="journal article" date="2016" name="Nat. Commun.">
        <title>Thousands of microbial genomes shed light on interconnected biogeochemical processes in an aquifer system.</title>
        <authorList>
            <person name="Anantharaman K."/>
            <person name="Brown C.T."/>
            <person name="Hug L.A."/>
            <person name="Sharon I."/>
            <person name="Castelle C.J."/>
            <person name="Probst A.J."/>
            <person name="Thomas B.C."/>
            <person name="Singh A."/>
            <person name="Wilkins M.J."/>
            <person name="Karaoz U."/>
            <person name="Brodie E.L."/>
            <person name="Williams K.H."/>
            <person name="Hubbard S.S."/>
            <person name="Banfield J.F."/>
        </authorList>
    </citation>
    <scope>NUCLEOTIDE SEQUENCE [LARGE SCALE GENOMIC DNA]</scope>
</reference>
<comment type="similarity">
    <text evidence="1">Belongs to the MurCDEF family. MurE subfamily.</text>
</comment>
<proteinExistence type="inferred from homology"/>
<gene>
    <name evidence="5" type="ORF">A3A70_02625</name>
</gene>
<evidence type="ECO:0008006" key="7">
    <source>
        <dbReference type="Google" id="ProtNLM"/>
    </source>
</evidence>
<dbReference type="GO" id="GO:0016881">
    <property type="term" value="F:acid-amino acid ligase activity"/>
    <property type="evidence" value="ECO:0007669"/>
    <property type="project" value="InterPro"/>
</dbReference>
<evidence type="ECO:0000259" key="4">
    <source>
        <dbReference type="Pfam" id="PF08245"/>
    </source>
</evidence>
<dbReference type="AlphaFoldDB" id="A0A1F4VR70"/>
<dbReference type="Pfam" id="PF08245">
    <property type="entry name" value="Mur_ligase_M"/>
    <property type="match status" value="1"/>
</dbReference>
<dbReference type="GO" id="GO:0005737">
    <property type="term" value="C:cytoplasm"/>
    <property type="evidence" value="ECO:0007669"/>
    <property type="project" value="UniProtKB-SubCell"/>
</dbReference>
<dbReference type="PANTHER" id="PTHR23135">
    <property type="entry name" value="MUR LIGASE FAMILY MEMBER"/>
    <property type="match status" value="1"/>
</dbReference>
<dbReference type="UniPathway" id="UPA00219"/>
<dbReference type="InterPro" id="IPR013221">
    <property type="entry name" value="Mur_ligase_cen"/>
</dbReference>
<keyword evidence="2" id="KW-0133">Cell shape</keyword>
<dbReference type="NCBIfam" id="NF001126">
    <property type="entry name" value="PRK00139.1-4"/>
    <property type="match status" value="1"/>
</dbReference>
<dbReference type="GO" id="GO:0071555">
    <property type="term" value="P:cell wall organization"/>
    <property type="evidence" value="ECO:0007669"/>
    <property type="project" value="UniProtKB-KW"/>
</dbReference>
<dbReference type="InterPro" id="IPR036565">
    <property type="entry name" value="Mur-like_cat_sf"/>
</dbReference>
<evidence type="ECO:0000313" key="5">
    <source>
        <dbReference type="EMBL" id="OGC59313.1"/>
    </source>
</evidence>
<evidence type="ECO:0000313" key="6">
    <source>
        <dbReference type="Proteomes" id="UP000178964"/>
    </source>
</evidence>
<dbReference type="Proteomes" id="UP000178964">
    <property type="component" value="Unassembled WGS sequence"/>
</dbReference>
<dbReference type="InterPro" id="IPR036615">
    <property type="entry name" value="Mur_ligase_C_dom_sf"/>
</dbReference>
<feature type="domain" description="Mur ligase C-terminal" evidence="3">
    <location>
        <begin position="252"/>
        <end position="396"/>
    </location>
</feature>
<evidence type="ECO:0000256" key="1">
    <source>
        <dbReference type="ARBA" id="ARBA00005898"/>
    </source>
</evidence>
<dbReference type="Pfam" id="PF02875">
    <property type="entry name" value="Mur_ligase_C"/>
    <property type="match status" value="1"/>
</dbReference>
<comment type="pathway">
    <text evidence="2">Cell wall biogenesis; peptidoglycan biosynthesis.</text>
</comment>
<dbReference type="SUPFAM" id="SSF53623">
    <property type="entry name" value="MurD-like peptide ligases, catalytic domain"/>
    <property type="match status" value="1"/>
</dbReference>
<evidence type="ECO:0000256" key="2">
    <source>
        <dbReference type="RuleBase" id="RU004135"/>
    </source>
</evidence>
<dbReference type="GO" id="GO:0005524">
    <property type="term" value="F:ATP binding"/>
    <property type="evidence" value="ECO:0007669"/>
    <property type="project" value="InterPro"/>
</dbReference>
<dbReference type="GO" id="GO:0051301">
    <property type="term" value="P:cell division"/>
    <property type="evidence" value="ECO:0007669"/>
    <property type="project" value="UniProtKB-KW"/>
</dbReference>
<comment type="caution">
    <text evidence="5">The sequence shown here is derived from an EMBL/GenBank/DDBJ whole genome shotgun (WGS) entry which is preliminary data.</text>
</comment>
<dbReference type="Gene3D" id="3.90.190.20">
    <property type="entry name" value="Mur ligase, C-terminal domain"/>
    <property type="match status" value="1"/>
</dbReference>
<keyword evidence="2" id="KW-0961">Cell wall biogenesis/degradation</keyword>
<dbReference type="Gene3D" id="3.40.1190.10">
    <property type="entry name" value="Mur-like, catalytic domain"/>
    <property type="match status" value="1"/>
</dbReference>
<keyword evidence="2" id="KW-0131">Cell cycle</keyword>
<keyword evidence="2" id="KW-0573">Peptidoglycan synthesis</keyword>